<evidence type="ECO:0000313" key="3">
    <source>
        <dbReference type="Proteomes" id="UP001152484"/>
    </source>
</evidence>
<dbReference type="EMBL" id="CAMAPE010000053">
    <property type="protein sequence ID" value="CAH9109638.1"/>
    <property type="molecule type" value="Genomic_DNA"/>
</dbReference>
<feature type="compositionally biased region" description="Basic and acidic residues" evidence="1">
    <location>
        <begin position="19"/>
        <end position="54"/>
    </location>
</feature>
<feature type="region of interest" description="Disordered" evidence="1">
    <location>
        <begin position="19"/>
        <end position="70"/>
    </location>
</feature>
<organism evidence="2 3">
    <name type="scientific">Cuscuta europaea</name>
    <name type="common">European dodder</name>
    <dbReference type="NCBI Taxonomy" id="41803"/>
    <lineage>
        <taxon>Eukaryota</taxon>
        <taxon>Viridiplantae</taxon>
        <taxon>Streptophyta</taxon>
        <taxon>Embryophyta</taxon>
        <taxon>Tracheophyta</taxon>
        <taxon>Spermatophyta</taxon>
        <taxon>Magnoliopsida</taxon>
        <taxon>eudicotyledons</taxon>
        <taxon>Gunneridae</taxon>
        <taxon>Pentapetalae</taxon>
        <taxon>asterids</taxon>
        <taxon>lamiids</taxon>
        <taxon>Solanales</taxon>
        <taxon>Convolvulaceae</taxon>
        <taxon>Cuscuteae</taxon>
        <taxon>Cuscuta</taxon>
        <taxon>Cuscuta subgen. Cuscuta</taxon>
    </lineage>
</organism>
<evidence type="ECO:0000313" key="2">
    <source>
        <dbReference type="EMBL" id="CAH9109638.1"/>
    </source>
</evidence>
<comment type="caution">
    <text evidence="2">The sequence shown here is derived from an EMBL/GenBank/DDBJ whole genome shotgun (WGS) entry which is preliminary data.</text>
</comment>
<dbReference type="Proteomes" id="UP001152484">
    <property type="component" value="Unassembled WGS sequence"/>
</dbReference>
<sequence>MDDMPSFDLHLSLSQKFDEKIMEKGDSEVEKGDSEDGEKEGLYGEDAHLKRSQDENEVASDEADPIGAQKDNIILSEEVVLTPAHASINTQELQMHVDNAIDSVIKDLKKTEKEIEEEENIEMKSDSVHSEEEWAIPQAGESVQSLGKEKEIRRTKRIAKSLNRYTPNPTTEMKKRKVQ</sequence>
<proteinExistence type="predicted"/>
<gene>
    <name evidence="2" type="ORF">CEURO_LOCUS18508</name>
</gene>
<dbReference type="AlphaFoldDB" id="A0A9P1EII0"/>
<reference evidence="2" key="1">
    <citation type="submission" date="2022-07" db="EMBL/GenBank/DDBJ databases">
        <authorList>
            <person name="Macas J."/>
            <person name="Novak P."/>
            <person name="Neumann P."/>
        </authorList>
    </citation>
    <scope>NUCLEOTIDE SEQUENCE</scope>
</reference>
<feature type="region of interest" description="Disordered" evidence="1">
    <location>
        <begin position="117"/>
        <end position="179"/>
    </location>
</feature>
<feature type="compositionally biased region" description="Basic and acidic residues" evidence="1">
    <location>
        <begin position="121"/>
        <end position="132"/>
    </location>
</feature>
<feature type="compositionally biased region" description="Acidic residues" evidence="1">
    <location>
        <begin position="55"/>
        <end position="64"/>
    </location>
</feature>
<protein>
    <submittedName>
        <fullName evidence="2">Uncharacterized protein</fullName>
    </submittedName>
</protein>
<evidence type="ECO:0000256" key="1">
    <source>
        <dbReference type="SAM" id="MobiDB-lite"/>
    </source>
</evidence>
<name>A0A9P1EII0_CUSEU</name>
<feature type="non-terminal residue" evidence="2">
    <location>
        <position position="1"/>
    </location>
</feature>
<keyword evidence="3" id="KW-1185">Reference proteome</keyword>
<accession>A0A9P1EII0</accession>